<feature type="short sequence motif" description="DGA/G" evidence="4">
    <location>
        <begin position="317"/>
        <end position="319"/>
    </location>
</feature>
<evidence type="ECO:0000259" key="6">
    <source>
        <dbReference type="PROSITE" id="PS51635"/>
    </source>
</evidence>
<keyword evidence="3 4" id="KW-0443">Lipid metabolism</keyword>
<evidence type="ECO:0000313" key="8">
    <source>
        <dbReference type="Proteomes" id="UP000275078"/>
    </source>
</evidence>
<feature type="active site" description="Proton acceptor" evidence="4">
    <location>
        <position position="317"/>
    </location>
</feature>
<dbReference type="GO" id="GO:0019369">
    <property type="term" value="P:arachidonate metabolic process"/>
    <property type="evidence" value="ECO:0007669"/>
    <property type="project" value="TreeGrafter"/>
</dbReference>
<dbReference type="OrthoDB" id="3945274at2759"/>
<protein>
    <submittedName>
        <fullName evidence="7">FabD/lysophospholipase-like protein</fullName>
    </submittedName>
</protein>
<keyword evidence="8" id="KW-1185">Reference proteome</keyword>
<proteinExistence type="predicted"/>
<dbReference type="AlphaFoldDB" id="A0A3N4J0N4"/>
<dbReference type="Proteomes" id="UP000275078">
    <property type="component" value="Unassembled WGS sequence"/>
</dbReference>
<reference evidence="7 8" key="1">
    <citation type="journal article" date="2018" name="Nat. Ecol. Evol.">
        <title>Pezizomycetes genomes reveal the molecular basis of ectomycorrhizal truffle lifestyle.</title>
        <authorList>
            <person name="Murat C."/>
            <person name="Payen T."/>
            <person name="Noel B."/>
            <person name="Kuo A."/>
            <person name="Morin E."/>
            <person name="Chen J."/>
            <person name="Kohler A."/>
            <person name="Krizsan K."/>
            <person name="Balestrini R."/>
            <person name="Da Silva C."/>
            <person name="Montanini B."/>
            <person name="Hainaut M."/>
            <person name="Levati E."/>
            <person name="Barry K.W."/>
            <person name="Belfiori B."/>
            <person name="Cichocki N."/>
            <person name="Clum A."/>
            <person name="Dockter R.B."/>
            <person name="Fauchery L."/>
            <person name="Guy J."/>
            <person name="Iotti M."/>
            <person name="Le Tacon F."/>
            <person name="Lindquist E.A."/>
            <person name="Lipzen A."/>
            <person name="Malagnac F."/>
            <person name="Mello A."/>
            <person name="Molinier V."/>
            <person name="Miyauchi S."/>
            <person name="Poulain J."/>
            <person name="Riccioni C."/>
            <person name="Rubini A."/>
            <person name="Sitrit Y."/>
            <person name="Splivallo R."/>
            <person name="Traeger S."/>
            <person name="Wang M."/>
            <person name="Zifcakova L."/>
            <person name="Wipf D."/>
            <person name="Zambonelli A."/>
            <person name="Paolocci F."/>
            <person name="Nowrousian M."/>
            <person name="Ottonello S."/>
            <person name="Baldrian P."/>
            <person name="Spatafora J.W."/>
            <person name="Henrissat B."/>
            <person name="Nagy L.G."/>
            <person name="Aury J.M."/>
            <person name="Wincker P."/>
            <person name="Grigoriev I.V."/>
            <person name="Bonfante P."/>
            <person name="Martin F.M."/>
        </authorList>
    </citation>
    <scope>NUCLEOTIDE SEQUENCE [LARGE SCALE GENOMIC DNA]</scope>
    <source>
        <strain evidence="7 8">RN42</strain>
    </source>
</reference>
<accession>A0A3N4J0N4</accession>
<organism evidence="7 8">
    <name type="scientific">Ascobolus immersus RN42</name>
    <dbReference type="NCBI Taxonomy" id="1160509"/>
    <lineage>
        <taxon>Eukaryota</taxon>
        <taxon>Fungi</taxon>
        <taxon>Dikarya</taxon>
        <taxon>Ascomycota</taxon>
        <taxon>Pezizomycotina</taxon>
        <taxon>Pezizomycetes</taxon>
        <taxon>Pezizales</taxon>
        <taxon>Ascobolaceae</taxon>
        <taxon>Ascobolus</taxon>
    </lineage>
</organism>
<dbReference type="Pfam" id="PF01734">
    <property type="entry name" value="Patatin"/>
    <property type="match status" value="1"/>
</dbReference>
<feature type="active site" description="Nucleophile" evidence="4">
    <location>
        <position position="211"/>
    </location>
</feature>
<dbReference type="InterPro" id="IPR002641">
    <property type="entry name" value="PNPLA_dom"/>
</dbReference>
<feature type="region of interest" description="Disordered" evidence="5">
    <location>
        <begin position="94"/>
        <end position="121"/>
    </location>
</feature>
<dbReference type="PANTHER" id="PTHR24185">
    <property type="entry name" value="CALCIUM-INDEPENDENT PHOSPHOLIPASE A2-GAMMA"/>
    <property type="match status" value="1"/>
</dbReference>
<keyword evidence="1 4" id="KW-0378">Hydrolase</keyword>
<name>A0A3N4J0N4_ASCIM</name>
<dbReference type="GO" id="GO:0046486">
    <property type="term" value="P:glycerolipid metabolic process"/>
    <property type="evidence" value="ECO:0007669"/>
    <property type="project" value="UniProtKB-ARBA"/>
</dbReference>
<gene>
    <name evidence="7" type="ORF">BJ508DRAFT_357118</name>
</gene>
<keyword evidence="2 4" id="KW-0442">Lipid degradation</keyword>
<dbReference type="SUPFAM" id="SSF52151">
    <property type="entry name" value="FabD/lysophospholipase-like"/>
    <property type="match status" value="1"/>
</dbReference>
<feature type="compositionally biased region" description="Basic and acidic residues" evidence="5">
    <location>
        <begin position="498"/>
        <end position="514"/>
    </location>
</feature>
<feature type="short sequence motif" description="GXSXG" evidence="4">
    <location>
        <begin position="209"/>
        <end position="213"/>
    </location>
</feature>
<evidence type="ECO:0000256" key="2">
    <source>
        <dbReference type="ARBA" id="ARBA00022963"/>
    </source>
</evidence>
<dbReference type="PROSITE" id="PS51635">
    <property type="entry name" value="PNPLA"/>
    <property type="match status" value="1"/>
</dbReference>
<evidence type="ECO:0000256" key="1">
    <source>
        <dbReference type="ARBA" id="ARBA00022801"/>
    </source>
</evidence>
<evidence type="ECO:0000313" key="7">
    <source>
        <dbReference type="EMBL" id="RPA87474.1"/>
    </source>
</evidence>
<sequence length="523" mass="57871">MAASSRPTRYLYQVVEPTTTVNALHPDYTDQSPLASSLSLLSKEIENVSSVSIRPDHVYTSQEIRTDRPTDRLDSASYVYSNSKLQDQLLANEFPLSDGSSQTSTESQSTTGEDLDPTASEQSDCVVAIATADDESSKEDPWAKLFCLCLDGGGIRGYLTLLILQALETKIAELEQDRDQSQEAEDLAAGFSMPYGKVLLCWYFDVMAGTSTGGLISILLGRLRQPVSVALKKYRKFGEQIFGNPKGGTESPSWKKDSQQIAILRSYTPRSKTHAHDDSQAPRPIQTITIREAGQATSSAPSFFRPTKTSEGGTFVDGAVLPGVNNPSRATHAEIKHQGLSIHTLVNVTTGKKSHQEPTRKSKSKDFFLSLIDLELRQLFQSTLDRHTSSEQSWNEFVAEVEMLYPDSESRPRLLRFGSRVELDIPLDEYKKMKTKSTWSIFSSKPVAAELEKTQVIGDEPEDSATLQKIEAAAKQHLQEEDVARDIKNLAIQLVETRRSRARANREDANRFHSGEAASESGS</sequence>
<dbReference type="GO" id="GO:0016042">
    <property type="term" value="P:lipid catabolic process"/>
    <property type="evidence" value="ECO:0007669"/>
    <property type="project" value="UniProtKB-UniRule"/>
</dbReference>
<feature type="compositionally biased region" description="Low complexity" evidence="5">
    <location>
        <begin position="97"/>
        <end position="112"/>
    </location>
</feature>
<dbReference type="Gene3D" id="3.40.1090.10">
    <property type="entry name" value="Cytosolic phospholipase A2 catalytic domain"/>
    <property type="match status" value="2"/>
</dbReference>
<feature type="region of interest" description="Disordered" evidence="5">
    <location>
        <begin position="498"/>
        <end position="523"/>
    </location>
</feature>
<dbReference type="EMBL" id="ML119646">
    <property type="protein sequence ID" value="RPA87474.1"/>
    <property type="molecule type" value="Genomic_DNA"/>
</dbReference>
<dbReference type="GO" id="GO:0016020">
    <property type="term" value="C:membrane"/>
    <property type="evidence" value="ECO:0007669"/>
    <property type="project" value="TreeGrafter"/>
</dbReference>
<feature type="short sequence motif" description="GXGXXG" evidence="4">
    <location>
        <begin position="152"/>
        <end position="157"/>
    </location>
</feature>
<evidence type="ECO:0000256" key="3">
    <source>
        <dbReference type="ARBA" id="ARBA00023098"/>
    </source>
</evidence>
<dbReference type="InterPro" id="IPR016035">
    <property type="entry name" value="Acyl_Trfase/lysoPLipase"/>
</dbReference>
<evidence type="ECO:0000256" key="5">
    <source>
        <dbReference type="SAM" id="MobiDB-lite"/>
    </source>
</evidence>
<evidence type="ECO:0000256" key="4">
    <source>
        <dbReference type="PROSITE-ProRule" id="PRU01161"/>
    </source>
</evidence>
<dbReference type="PANTHER" id="PTHR24185:SF1">
    <property type="entry name" value="CALCIUM-INDEPENDENT PHOSPHOLIPASE A2-GAMMA"/>
    <property type="match status" value="1"/>
</dbReference>
<dbReference type="STRING" id="1160509.A0A3N4J0N4"/>
<feature type="domain" description="PNPLA" evidence="6">
    <location>
        <begin position="148"/>
        <end position="332"/>
    </location>
</feature>
<dbReference type="GO" id="GO:0047499">
    <property type="term" value="F:calcium-independent phospholipase A2 activity"/>
    <property type="evidence" value="ECO:0007669"/>
    <property type="project" value="TreeGrafter"/>
</dbReference>